<dbReference type="InterPro" id="IPR000068">
    <property type="entry name" value="GPCR_3_Ca_sens_rcpt-rel"/>
</dbReference>
<accession>A0A8C0W1A6</accession>
<dbReference type="Ensembl" id="ENSCCNT00000002329.1">
    <property type="protein sequence ID" value="ENSCCNP00000001737.1"/>
    <property type="gene ID" value="ENSCCNG00000001942.1"/>
</dbReference>
<name>A0A8C0W1A6_CASCN</name>
<evidence type="ECO:0000313" key="2">
    <source>
        <dbReference type="Ensembl" id="ENSCCNP00000001737.1"/>
    </source>
</evidence>
<dbReference type="GO" id="GO:0004930">
    <property type="term" value="F:G protein-coupled receptor activity"/>
    <property type="evidence" value="ECO:0007669"/>
    <property type="project" value="InterPro"/>
</dbReference>
<evidence type="ECO:0000259" key="1">
    <source>
        <dbReference type="Pfam" id="PF07562"/>
    </source>
</evidence>
<sequence length="139" mass="15780">MKVEAEYNILNFWNFPEGLGFKVKVGRFSPYGPCDQQLSLSEDLIEWVSGTLENPHSVFSESCGPGFRKSPQEGKAPCCFDCIPCPENEISNGISNGTYVYDFWRNTHLSLMFSNLSLKKEKLCKWTAQTKSSYFKLAL</sequence>
<proteinExistence type="predicted"/>
<reference evidence="2" key="1">
    <citation type="submission" date="2023-09" db="UniProtKB">
        <authorList>
            <consortium name="Ensembl"/>
        </authorList>
    </citation>
    <scope>IDENTIFICATION</scope>
</reference>
<dbReference type="InterPro" id="IPR011500">
    <property type="entry name" value="GPCR_3_9-Cys_dom"/>
</dbReference>
<dbReference type="GO" id="GO:0005886">
    <property type="term" value="C:plasma membrane"/>
    <property type="evidence" value="ECO:0007669"/>
    <property type="project" value="TreeGrafter"/>
</dbReference>
<dbReference type="AlphaFoldDB" id="A0A8C0W1A6"/>
<feature type="domain" description="GPCR family 3 nine cysteines" evidence="1">
    <location>
        <begin position="55"/>
        <end position="92"/>
    </location>
</feature>
<dbReference type="PRINTS" id="PR01535">
    <property type="entry name" value="VOMERONASL2R"/>
</dbReference>
<dbReference type="PANTHER" id="PTHR24061:SF545">
    <property type="entry name" value="VOMERONASAL 2, RECEPTOR 118-RELATED"/>
    <property type="match status" value="1"/>
</dbReference>
<protein>
    <recommendedName>
        <fullName evidence="1">GPCR family 3 nine cysteines domain-containing protein</fullName>
    </recommendedName>
</protein>
<dbReference type="PANTHER" id="PTHR24061">
    <property type="entry name" value="CALCIUM-SENSING RECEPTOR-RELATED"/>
    <property type="match status" value="1"/>
</dbReference>
<dbReference type="InterPro" id="IPR038550">
    <property type="entry name" value="GPCR_3_9-Cys_sf"/>
</dbReference>
<dbReference type="Pfam" id="PF07562">
    <property type="entry name" value="NCD3G"/>
    <property type="match status" value="1"/>
</dbReference>
<dbReference type="InterPro" id="IPR004073">
    <property type="entry name" value="GPCR_3_vmron_rcpt_2"/>
</dbReference>
<organism evidence="2">
    <name type="scientific">Castor canadensis</name>
    <name type="common">American beaver</name>
    <dbReference type="NCBI Taxonomy" id="51338"/>
    <lineage>
        <taxon>Eukaryota</taxon>
        <taxon>Metazoa</taxon>
        <taxon>Chordata</taxon>
        <taxon>Craniata</taxon>
        <taxon>Vertebrata</taxon>
        <taxon>Euteleostomi</taxon>
        <taxon>Mammalia</taxon>
        <taxon>Eutheria</taxon>
        <taxon>Euarchontoglires</taxon>
        <taxon>Glires</taxon>
        <taxon>Rodentia</taxon>
        <taxon>Castorimorpha</taxon>
        <taxon>Castoridae</taxon>
        <taxon>Castor</taxon>
    </lineage>
</organism>
<dbReference type="Gene3D" id="2.10.50.30">
    <property type="entry name" value="GPCR, family 3, nine cysteines domain"/>
    <property type="match status" value="1"/>
</dbReference>